<dbReference type="InterPro" id="IPR005467">
    <property type="entry name" value="His_kinase_dom"/>
</dbReference>
<dbReference type="PANTHER" id="PTHR45436">
    <property type="entry name" value="SENSOR HISTIDINE KINASE YKOH"/>
    <property type="match status" value="1"/>
</dbReference>
<evidence type="ECO:0000256" key="9">
    <source>
        <dbReference type="ARBA" id="ARBA00023012"/>
    </source>
</evidence>
<comment type="subcellular location">
    <subcellularLocation>
        <location evidence="2">Cell membrane</location>
    </subcellularLocation>
</comment>
<dbReference type="SMART" id="SM00388">
    <property type="entry name" value="HisKA"/>
    <property type="match status" value="1"/>
</dbReference>
<comment type="catalytic activity">
    <reaction evidence="1">
        <text>ATP + protein L-histidine = ADP + protein N-phospho-L-histidine.</text>
        <dbReference type="EC" id="2.7.13.3"/>
    </reaction>
</comment>
<evidence type="ECO:0000259" key="13">
    <source>
        <dbReference type="PROSITE" id="PS50885"/>
    </source>
</evidence>
<dbReference type="GO" id="GO:0005886">
    <property type="term" value="C:plasma membrane"/>
    <property type="evidence" value="ECO:0007669"/>
    <property type="project" value="UniProtKB-SubCell"/>
</dbReference>
<evidence type="ECO:0000256" key="4">
    <source>
        <dbReference type="ARBA" id="ARBA00022553"/>
    </source>
</evidence>
<dbReference type="EC" id="2.7.13.3" evidence="3"/>
<dbReference type="InterPro" id="IPR036097">
    <property type="entry name" value="HisK_dim/P_sf"/>
</dbReference>
<dbReference type="InterPro" id="IPR036890">
    <property type="entry name" value="HATPase_C_sf"/>
</dbReference>
<keyword evidence="8 11" id="KW-1133">Transmembrane helix</keyword>
<dbReference type="CDD" id="cd00082">
    <property type="entry name" value="HisKA"/>
    <property type="match status" value="1"/>
</dbReference>
<name>A0A366LNH5_9ACTN</name>
<evidence type="ECO:0000256" key="7">
    <source>
        <dbReference type="ARBA" id="ARBA00022777"/>
    </source>
</evidence>
<dbReference type="InterPro" id="IPR050428">
    <property type="entry name" value="TCS_sensor_his_kinase"/>
</dbReference>
<dbReference type="AlphaFoldDB" id="A0A366LNH5"/>
<keyword evidence="4" id="KW-0597">Phosphoprotein</keyword>
<accession>A0A366LNH5</accession>
<dbReference type="Pfam" id="PF00672">
    <property type="entry name" value="HAMP"/>
    <property type="match status" value="1"/>
</dbReference>
<dbReference type="Pfam" id="PF00512">
    <property type="entry name" value="HisKA"/>
    <property type="match status" value="1"/>
</dbReference>
<dbReference type="PROSITE" id="PS50885">
    <property type="entry name" value="HAMP"/>
    <property type="match status" value="1"/>
</dbReference>
<dbReference type="Proteomes" id="UP000253303">
    <property type="component" value="Unassembled WGS sequence"/>
</dbReference>
<comment type="caution">
    <text evidence="14">The sequence shown here is derived from an EMBL/GenBank/DDBJ whole genome shotgun (WGS) entry which is preliminary data.</text>
</comment>
<gene>
    <name evidence="14" type="ORF">DP939_35845</name>
</gene>
<reference evidence="14 15" key="1">
    <citation type="submission" date="2018-06" db="EMBL/GenBank/DDBJ databases">
        <title>Sphaerisporangium craniellae sp. nov., isolated from a marine sponge in the South China Sea.</title>
        <authorList>
            <person name="Li L."/>
        </authorList>
    </citation>
    <scope>NUCLEOTIDE SEQUENCE [LARGE SCALE GENOMIC DNA]</scope>
    <source>
        <strain evidence="14 15">LHW63015</strain>
    </source>
</reference>
<evidence type="ECO:0000256" key="3">
    <source>
        <dbReference type="ARBA" id="ARBA00012438"/>
    </source>
</evidence>
<evidence type="ECO:0000259" key="12">
    <source>
        <dbReference type="PROSITE" id="PS50109"/>
    </source>
</evidence>
<dbReference type="SMART" id="SM00387">
    <property type="entry name" value="HATPase_c"/>
    <property type="match status" value="1"/>
</dbReference>
<evidence type="ECO:0000256" key="8">
    <source>
        <dbReference type="ARBA" id="ARBA00022989"/>
    </source>
</evidence>
<evidence type="ECO:0000256" key="2">
    <source>
        <dbReference type="ARBA" id="ARBA00004236"/>
    </source>
</evidence>
<dbReference type="EMBL" id="QMEY01000023">
    <property type="protein sequence ID" value="RBQ15461.1"/>
    <property type="molecule type" value="Genomic_DNA"/>
</dbReference>
<evidence type="ECO:0000256" key="10">
    <source>
        <dbReference type="ARBA" id="ARBA00023136"/>
    </source>
</evidence>
<dbReference type="InterPro" id="IPR003661">
    <property type="entry name" value="HisK_dim/P_dom"/>
</dbReference>
<dbReference type="SMART" id="SM00304">
    <property type="entry name" value="HAMP"/>
    <property type="match status" value="1"/>
</dbReference>
<organism evidence="14 15">
    <name type="scientific">Spongiactinospora rosea</name>
    <dbReference type="NCBI Taxonomy" id="2248750"/>
    <lineage>
        <taxon>Bacteria</taxon>
        <taxon>Bacillati</taxon>
        <taxon>Actinomycetota</taxon>
        <taxon>Actinomycetes</taxon>
        <taxon>Streptosporangiales</taxon>
        <taxon>Streptosporangiaceae</taxon>
        <taxon>Spongiactinospora</taxon>
    </lineage>
</organism>
<dbReference type="PRINTS" id="PR00344">
    <property type="entry name" value="BCTRLSENSOR"/>
</dbReference>
<evidence type="ECO:0000256" key="1">
    <source>
        <dbReference type="ARBA" id="ARBA00000085"/>
    </source>
</evidence>
<dbReference type="PROSITE" id="PS50109">
    <property type="entry name" value="HIS_KIN"/>
    <property type="match status" value="1"/>
</dbReference>
<dbReference type="CDD" id="cd00075">
    <property type="entry name" value="HATPase"/>
    <property type="match status" value="1"/>
</dbReference>
<dbReference type="InterPro" id="IPR003660">
    <property type="entry name" value="HAMP_dom"/>
</dbReference>
<dbReference type="SUPFAM" id="SSF47384">
    <property type="entry name" value="Homodimeric domain of signal transducing histidine kinase"/>
    <property type="match status" value="1"/>
</dbReference>
<evidence type="ECO:0000256" key="6">
    <source>
        <dbReference type="ARBA" id="ARBA00022692"/>
    </source>
</evidence>
<evidence type="ECO:0000256" key="5">
    <source>
        <dbReference type="ARBA" id="ARBA00022679"/>
    </source>
</evidence>
<dbReference type="CDD" id="cd06225">
    <property type="entry name" value="HAMP"/>
    <property type="match status" value="1"/>
</dbReference>
<feature type="transmembrane region" description="Helical" evidence="11">
    <location>
        <begin position="100"/>
        <end position="120"/>
    </location>
</feature>
<dbReference type="Pfam" id="PF02518">
    <property type="entry name" value="HATPase_c"/>
    <property type="match status" value="1"/>
</dbReference>
<keyword evidence="7 14" id="KW-0418">Kinase</keyword>
<dbReference type="InterPro" id="IPR004358">
    <property type="entry name" value="Sig_transdc_His_kin-like_C"/>
</dbReference>
<dbReference type="Gene3D" id="3.30.565.10">
    <property type="entry name" value="Histidine kinase-like ATPase, C-terminal domain"/>
    <property type="match status" value="1"/>
</dbReference>
<keyword evidence="6 11" id="KW-0812">Transmembrane</keyword>
<dbReference type="PANTHER" id="PTHR45436:SF5">
    <property type="entry name" value="SENSOR HISTIDINE KINASE TRCS"/>
    <property type="match status" value="1"/>
</dbReference>
<proteinExistence type="predicted"/>
<dbReference type="Gene3D" id="6.10.340.10">
    <property type="match status" value="1"/>
</dbReference>
<dbReference type="GO" id="GO:0000155">
    <property type="term" value="F:phosphorelay sensor kinase activity"/>
    <property type="evidence" value="ECO:0007669"/>
    <property type="project" value="InterPro"/>
</dbReference>
<keyword evidence="15" id="KW-1185">Reference proteome</keyword>
<keyword evidence="10 11" id="KW-0472">Membrane</keyword>
<evidence type="ECO:0000313" key="15">
    <source>
        <dbReference type="Proteomes" id="UP000253303"/>
    </source>
</evidence>
<evidence type="ECO:0000313" key="14">
    <source>
        <dbReference type="EMBL" id="RBQ15461.1"/>
    </source>
</evidence>
<dbReference type="Gene3D" id="1.10.287.130">
    <property type="match status" value="1"/>
</dbReference>
<feature type="domain" description="HAMP" evidence="13">
    <location>
        <begin position="121"/>
        <end position="175"/>
    </location>
</feature>
<keyword evidence="5" id="KW-0808">Transferase</keyword>
<evidence type="ECO:0000256" key="11">
    <source>
        <dbReference type="SAM" id="Phobius"/>
    </source>
</evidence>
<protein>
    <recommendedName>
        <fullName evidence="3">histidine kinase</fullName>
        <ecNumber evidence="3">2.7.13.3</ecNumber>
    </recommendedName>
</protein>
<dbReference type="SUPFAM" id="SSF55874">
    <property type="entry name" value="ATPase domain of HSP90 chaperone/DNA topoisomerase II/histidine kinase"/>
    <property type="match status" value="1"/>
</dbReference>
<keyword evidence="9" id="KW-0902">Two-component regulatory system</keyword>
<dbReference type="InterPro" id="IPR003594">
    <property type="entry name" value="HATPase_dom"/>
</dbReference>
<dbReference type="SUPFAM" id="SSF158472">
    <property type="entry name" value="HAMP domain-like"/>
    <property type="match status" value="1"/>
</dbReference>
<sequence length="390" mass="42345">MRMREGEPARRQPVSPSVPLLARMNIRWRLTLTYSALYFAVGVLLLIVMYPVIGQTVAPFYRRTVLLPGATREQAEAVVQEYRRQWQAAVGAGESTFLTLSLPVLIGVGLAAMIAGYLVADRALRPVRKMTEIARKLSENTLAHQRIALGGPKDELQELADTFDTMLTRLNDAYDGGRRFVANASHELRTPVTINRTVIEVALSLPGGPADLRTLGHVLLEVNARTERLIEGLLALARSEREPATRESVDMREILATALRDAAAPGVEISADLRPAWTTGNRALLERCAAELAANAFGHNLAENGRVRALVRVLGGSVSIELTNTGPHVPRYAVDDLFEPFQRLYPDRPGAGLGLAIVRAIVRTHGGTVTATPRDGGGLTVAVRLPRAVG</sequence>
<feature type="transmembrane region" description="Helical" evidence="11">
    <location>
        <begin position="32"/>
        <end position="53"/>
    </location>
</feature>
<feature type="domain" description="Histidine kinase" evidence="12">
    <location>
        <begin position="183"/>
        <end position="389"/>
    </location>
</feature>